<proteinExistence type="predicted"/>
<organism evidence="7 8">
    <name type="scientific">Fonticella tunisiensis</name>
    <dbReference type="NCBI Taxonomy" id="1096341"/>
    <lineage>
        <taxon>Bacteria</taxon>
        <taxon>Bacillati</taxon>
        <taxon>Bacillota</taxon>
        <taxon>Clostridia</taxon>
        <taxon>Eubacteriales</taxon>
        <taxon>Clostridiaceae</taxon>
        <taxon>Fonticella</taxon>
    </lineage>
</organism>
<evidence type="ECO:0000256" key="4">
    <source>
        <dbReference type="ARBA" id="ARBA00022989"/>
    </source>
</evidence>
<accession>A0A4R7KVR0</accession>
<gene>
    <name evidence="7" type="ORF">EDD71_101149</name>
</gene>
<feature type="transmembrane region" description="Helical" evidence="6">
    <location>
        <begin position="381"/>
        <end position="399"/>
    </location>
</feature>
<dbReference type="AlphaFoldDB" id="A0A4R7KVR0"/>
<keyword evidence="4 6" id="KW-1133">Transmembrane helix</keyword>
<dbReference type="PANTHER" id="PTHR30474:SF3">
    <property type="entry name" value="PEPTIDOGLYCAN GLYCOSYLTRANSFERASE RODA"/>
    <property type="match status" value="1"/>
</dbReference>
<name>A0A4R7KVR0_9CLOT</name>
<sequence>MEKYEKSILKAIYTVTMLMFLVLAFIKGGFNYIPLVLGLSSCALIACAHFIIKRFFPKGDKYLLIISAFLAQLGLVMIYRLDSVNTNVAIVKLKSVRQVWWFTIGMAIYILLVVFLPEIKRLEKVKYAYIVAAIALLASTLFLGSEIKGSRNWLNFGYFSIQPSEIAKLFLILYLASAIQDIKNAYDTIKVAIPVFICIMLLVVEKDLGAALIFFGVFMAMLYIGTSNKKYILIGIACFALGGVLSYFLFNHVRIRVDIWLNPWADKSGKGYQILQSLFGIAAGGLFGKGLGEGNPYLIPEAHTDFIFSAISEELGLMGAMAIILLYLLLVYRGLRAAIYAKDNYSRLVAVGISSMIAFQVFVIIGGVTKMIPLTGITLPFVSYGGSSMVLNFTSIGVLQRISESGRKYYE</sequence>
<feature type="transmembrane region" description="Helical" evidence="6">
    <location>
        <begin position="347"/>
        <end position="369"/>
    </location>
</feature>
<evidence type="ECO:0000313" key="8">
    <source>
        <dbReference type="Proteomes" id="UP000295325"/>
    </source>
</evidence>
<feature type="transmembrane region" description="Helical" evidence="6">
    <location>
        <begin position="210"/>
        <end position="226"/>
    </location>
</feature>
<feature type="transmembrane region" description="Helical" evidence="6">
    <location>
        <begin position="99"/>
        <end position="115"/>
    </location>
</feature>
<dbReference type="PANTHER" id="PTHR30474">
    <property type="entry name" value="CELL CYCLE PROTEIN"/>
    <property type="match status" value="1"/>
</dbReference>
<dbReference type="GO" id="GO:0005886">
    <property type="term" value="C:plasma membrane"/>
    <property type="evidence" value="ECO:0007669"/>
    <property type="project" value="TreeGrafter"/>
</dbReference>
<feature type="transmembrane region" description="Helical" evidence="6">
    <location>
        <begin position="127"/>
        <end position="144"/>
    </location>
</feature>
<dbReference type="Pfam" id="PF01098">
    <property type="entry name" value="FTSW_RODA_SPOVE"/>
    <property type="match status" value="1"/>
</dbReference>
<feature type="transmembrane region" description="Helical" evidence="6">
    <location>
        <begin position="231"/>
        <end position="250"/>
    </location>
</feature>
<evidence type="ECO:0000256" key="2">
    <source>
        <dbReference type="ARBA" id="ARBA00022692"/>
    </source>
</evidence>
<keyword evidence="2 6" id="KW-0812">Transmembrane</keyword>
<dbReference type="InterPro" id="IPR001182">
    <property type="entry name" value="FtsW/RodA"/>
</dbReference>
<dbReference type="GO" id="GO:0051301">
    <property type="term" value="P:cell division"/>
    <property type="evidence" value="ECO:0007669"/>
    <property type="project" value="UniProtKB-KW"/>
</dbReference>
<feature type="transmembrane region" description="Helical" evidence="6">
    <location>
        <begin position="156"/>
        <end position="176"/>
    </location>
</feature>
<dbReference type="RefSeq" id="WP_207669244.1">
    <property type="nucleotide sequence ID" value="NZ_SOAZ01000001.1"/>
</dbReference>
<evidence type="ECO:0000256" key="5">
    <source>
        <dbReference type="ARBA" id="ARBA00023136"/>
    </source>
</evidence>
<reference evidence="7 8" key="1">
    <citation type="submission" date="2019-03" db="EMBL/GenBank/DDBJ databases">
        <title>Genomic Encyclopedia of Type Strains, Phase IV (KMG-IV): sequencing the most valuable type-strain genomes for metagenomic binning, comparative biology and taxonomic classification.</title>
        <authorList>
            <person name="Goeker M."/>
        </authorList>
    </citation>
    <scope>NUCLEOTIDE SEQUENCE [LARGE SCALE GENOMIC DNA]</scope>
    <source>
        <strain evidence="7 8">DSM 24455</strain>
    </source>
</reference>
<evidence type="ECO:0000256" key="6">
    <source>
        <dbReference type="SAM" id="Phobius"/>
    </source>
</evidence>
<protein>
    <submittedName>
        <fullName evidence="7">Cell division protein FtsW (Lipid II flippase)</fullName>
    </submittedName>
</protein>
<dbReference type="EMBL" id="SOAZ01000001">
    <property type="protein sequence ID" value="TDT63722.1"/>
    <property type="molecule type" value="Genomic_DNA"/>
</dbReference>
<dbReference type="GO" id="GO:0008360">
    <property type="term" value="P:regulation of cell shape"/>
    <property type="evidence" value="ECO:0007669"/>
    <property type="project" value="UniProtKB-KW"/>
</dbReference>
<keyword evidence="8" id="KW-1185">Reference proteome</keyword>
<evidence type="ECO:0000256" key="1">
    <source>
        <dbReference type="ARBA" id="ARBA00004141"/>
    </source>
</evidence>
<keyword evidence="7" id="KW-0132">Cell division</keyword>
<keyword evidence="7" id="KW-0131">Cell cycle</keyword>
<feature type="transmembrane region" description="Helical" evidence="6">
    <location>
        <begin position="62"/>
        <end position="79"/>
    </location>
</feature>
<dbReference type="GO" id="GO:0032153">
    <property type="term" value="C:cell division site"/>
    <property type="evidence" value="ECO:0007669"/>
    <property type="project" value="TreeGrafter"/>
</dbReference>
<dbReference type="Proteomes" id="UP000295325">
    <property type="component" value="Unassembled WGS sequence"/>
</dbReference>
<feature type="transmembrane region" description="Helical" evidence="6">
    <location>
        <begin position="32"/>
        <end position="50"/>
    </location>
</feature>
<evidence type="ECO:0000313" key="7">
    <source>
        <dbReference type="EMBL" id="TDT63722.1"/>
    </source>
</evidence>
<evidence type="ECO:0000256" key="3">
    <source>
        <dbReference type="ARBA" id="ARBA00022960"/>
    </source>
</evidence>
<feature type="transmembrane region" description="Helical" evidence="6">
    <location>
        <begin position="188"/>
        <end position="204"/>
    </location>
</feature>
<keyword evidence="5 6" id="KW-0472">Membrane</keyword>
<keyword evidence="3" id="KW-0133">Cell shape</keyword>
<comment type="caution">
    <text evidence="7">The sequence shown here is derived from an EMBL/GenBank/DDBJ whole genome shotgun (WGS) entry which is preliminary data.</text>
</comment>
<feature type="transmembrane region" description="Helical" evidence="6">
    <location>
        <begin position="7"/>
        <end position="26"/>
    </location>
</feature>
<feature type="transmembrane region" description="Helical" evidence="6">
    <location>
        <begin position="315"/>
        <end position="335"/>
    </location>
</feature>
<comment type="subcellular location">
    <subcellularLocation>
        <location evidence="1">Membrane</location>
        <topology evidence="1">Multi-pass membrane protein</topology>
    </subcellularLocation>
</comment>
<dbReference type="GO" id="GO:0015648">
    <property type="term" value="F:lipid-linked peptidoglycan transporter activity"/>
    <property type="evidence" value="ECO:0007669"/>
    <property type="project" value="TreeGrafter"/>
</dbReference>